<evidence type="ECO:0000313" key="3">
    <source>
        <dbReference type="EMBL" id="PHZ16504.1"/>
    </source>
</evidence>
<feature type="region of interest" description="Disordered" evidence="1">
    <location>
        <begin position="95"/>
        <end position="139"/>
    </location>
</feature>
<feature type="compositionally biased region" description="Basic and acidic residues" evidence="1">
    <location>
        <begin position="95"/>
        <end position="121"/>
    </location>
</feature>
<evidence type="ECO:0000256" key="1">
    <source>
        <dbReference type="SAM" id="MobiDB-lite"/>
    </source>
</evidence>
<organism evidence="3 4">
    <name type="scientific">Rhizopus microsporus ATCC 52813</name>
    <dbReference type="NCBI Taxonomy" id="1340429"/>
    <lineage>
        <taxon>Eukaryota</taxon>
        <taxon>Fungi</taxon>
        <taxon>Fungi incertae sedis</taxon>
        <taxon>Mucoromycota</taxon>
        <taxon>Mucoromycotina</taxon>
        <taxon>Mucoromycetes</taxon>
        <taxon>Mucorales</taxon>
        <taxon>Mucorineae</taxon>
        <taxon>Rhizopodaceae</taxon>
        <taxon>Rhizopus</taxon>
    </lineage>
</organism>
<evidence type="ECO:0000256" key="2">
    <source>
        <dbReference type="SAM" id="SignalP"/>
    </source>
</evidence>
<dbReference type="RefSeq" id="XP_023470212.1">
    <property type="nucleotide sequence ID" value="XM_023615481.1"/>
</dbReference>
<dbReference type="GeneID" id="35446469"/>
<feature type="signal peptide" evidence="2">
    <location>
        <begin position="1"/>
        <end position="25"/>
    </location>
</feature>
<sequence length="175" mass="20092">MTYKRSLESFSFFFFSILILYLMDHQDIPQHIPVQTAVVPEQKPYQQKHIIRTPSISPPPPPKSERRISQHSLSPEKLGVVGYVKDVAGFVKDVVQDRKEKKNHKETGEKLIEGHEEDRKAPRSPSPEPAQQQQHKSTPLAEAVTGLFPIDHGCIHADDLRQQMMQVNEQERKLL</sequence>
<feature type="chain" id="PRO_5013727457" evidence="2">
    <location>
        <begin position="26"/>
        <end position="175"/>
    </location>
</feature>
<dbReference type="EMBL" id="KZ303843">
    <property type="protein sequence ID" value="PHZ16504.1"/>
    <property type="molecule type" value="Genomic_DNA"/>
</dbReference>
<evidence type="ECO:0000313" key="4">
    <source>
        <dbReference type="Proteomes" id="UP000242254"/>
    </source>
</evidence>
<name>A0A2G4T653_RHIZD</name>
<protein>
    <submittedName>
        <fullName evidence="3">Uncharacterized protein</fullName>
    </submittedName>
</protein>
<proteinExistence type="predicted"/>
<feature type="region of interest" description="Disordered" evidence="1">
    <location>
        <begin position="43"/>
        <end position="74"/>
    </location>
</feature>
<reference evidence="3 4" key="1">
    <citation type="journal article" date="2016" name="Proc. Natl. Acad. Sci. U.S.A.">
        <title>Lipid metabolic changes in an early divergent fungus govern the establishment of a mutualistic symbiosis with endobacteria.</title>
        <authorList>
            <person name="Lastovetsky O.A."/>
            <person name="Gaspar M.L."/>
            <person name="Mondo S.J."/>
            <person name="LaButti K.M."/>
            <person name="Sandor L."/>
            <person name="Grigoriev I.V."/>
            <person name="Henry S.A."/>
            <person name="Pawlowska T.E."/>
        </authorList>
    </citation>
    <scope>NUCLEOTIDE SEQUENCE [LARGE SCALE GENOMIC DNA]</scope>
    <source>
        <strain evidence="3 4">ATCC 52813</strain>
    </source>
</reference>
<gene>
    <name evidence="3" type="ORF">RHIMIDRAFT_62772</name>
</gene>
<keyword evidence="2" id="KW-0732">Signal</keyword>
<keyword evidence="4" id="KW-1185">Reference proteome</keyword>
<accession>A0A2G4T653</accession>
<dbReference type="Proteomes" id="UP000242254">
    <property type="component" value="Unassembled WGS sequence"/>
</dbReference>
<dbReference type="AlphaFoldDB" id="A0A2G4T653"/>